<gene>
    <name evidence="2" type="ORF">EXIGLDRAFT_151809</name>
</gene>
<reference evidence="2 3" key="1">
    <citation type="journal article" date="2016" name="Mol. Biol. Evol.">
        <title>Comparative Genomics of Early-Diverging Mushroom-Forming Fungi Provides Insights into the Origins of Lignocellulose Decay Capabilities.</title>
        <authorList>
            <person name="Nagy L.G."/>
            <person name="Riley R."/>
            <person name="Tritt A."/>
            <person name="Adam C."/>
            <person name="Daum C."/>
            <person name="Floudas D."/>
            <person name="Sun H."/>
            <person name="Yadav J.S."/>
            <person name="Pangilinan J."/>
            <person name="Larsson K.H."/>
            <person name="Matsuura K."/>
            <person name="Barry K."/>
            <person name="Labutti K."/>
            <person name="Kuo R."/>
            <person name="Ohm R.A."/>
            <person name="Bhattacharya S.S."/>
            <person name="Shirouzu T."/>
            <person name="Yoshinaga Y."/>
            <person name="Martin F.M."/>
            <person name="Grigoriev I.V."/>
            <person name="Hibbett D.S."/>
        </authorList>
    </citation>
    <scope>NUCLEOTIDE SEQUENCE [LARGE SCALE GENOMIC DNA]</scope>
    <source>
        <strain evidence="2 3">HHB12029</strain>
    </source>
</reference>
<name>A0A165QDH9_EXIGL</name>
<feature type="region of interest" description="Disordered" evidence="1">
    <location>
        <begin position="1"/>
        <end position="57"/>
    </location>
</feature>
<sequence length="81" mass="9331">MQQGHDPNVPSEPDRQHVQRAKLQPEARPFRQPVARGQKRAVWPRKAPPQRALGKPSRALCTGSMITWVMQRATGTQRRRR</sequence>
<organism evidence="2 3">
    <name type="scientific">Exidia glandulosa HHB12029</name>
    <dbReference type="NCBI Taxonomy" id="1314781"/>
    <lineage>
        <taxon>Eukaryota</taxon>
        <taxon>Fungi</taxon>
        <taxon>Dikarya</taxon>
        <taxon>Basidiomycota</taxon>
        <taxon>Agaricomycotina</taxon>
        <taxon>Agaricomycetes</taxon>
        <taxon>Auriculariales</taxon>
        <taxon>Exidiaceae</taxon>
        <taxon>Exidia</taxon>
    </lineage>
</organism>
<keyword evidence="3" id="KW-1185">Reference proteome</keyword>
<evidence type="ECO:0000313" key="3">
    <source>
        <dbReference type="Proteomes" id="UP000077266"/>
    </source>
</evidence>
<dbReference type="InParanoid" id="A0A165QDH9"/>
<dbReference type="EMBL" id="KV425883">
    <property type="protein sequence ID" value="KZW03447.1"/>
    <property type="molecule type" value="Genomic_DNA"/>
</dbReference>
<accession>A0A165QDH9</accession>
<dbReference type="AlphaFoldDB" id="A0A165QDH9"/>
<proteinExistence type="predicted"/>
<dbReference type="Proteomes" id="UP000077266">
    <property type="component" value="Unassembled WGS sequence"/>
</dbReference>
<evidence type="ECO:0000313" key="2">
    <source>
        <dbReference type="EMBL" id="KZW03447.1"/>
    </source>
</evidence>
<evidence type="ECO:0000256" key="1">
    <source>
        <dbReference type="SAM" id="MobiDB-lite"/>
    </source>
</evidence>
<feature type="compositionally biased region" description="Basic and acidic residues" evidence="1">
    <location>
        <begin position="12"/>
        <end position="29"/>
    </location>
</feature>
<protein>
    <submittedName>
        <fullName evidence="2">Uncharacterized protein</fullName>
    </submittedName>
</protein>